<evidence type="ECO:0000313" key="3">
    <source>
        <dbReference type="EMBL" id="KAA8578066.1"/>
    </source>
</evidence>
<sequence>MVNDLPWIYCDSNKKIIEPKQDWVKKVFEDNPQQLEIHTRNCFDFVPNSFNIWLENFKQRFNQTGGVHILQRMISCEWDDETGEVNGFEQYGYNGEDFISFDLKTSTWIAAKPQAVITKLRWDADKSMIKYNEHRLTKI</sequence>
<accession>A0A5J5CC14</accession>
<keyword evidence="1" id="KW-0325">Glycoprotein</keyword>
<dbReference type="GO" id="GO:0009897">
    <property type="term" value="C:external side of plasma membrane"/>
    <property type="evidence" value="ECO:0007669"/>
    <property type="project" value="TreeGrafter"/>
</dbReference>
<feature type="domain" description="MHC class I-like antigen recognition-like" evidence="2">
    <location>
        <begin position="2"/>
        <end position="130"/>
    </location>
</feature>
<comment type="caution">
    <text evidence="3">The sequence shown here is derived from an EMBL/GenBank/DDBJ whole genome shotgun (WGS) entry which is preliminary data.</text>
</comment>
<dbReference type="SUPFAM" id="SSF54452">
    <property type="entry name" value="MHC antigen-recognition domain"/>
    <property type="match status" value="1"/>
</dbReference>
<proteinExistence type="predicted"/>
<dbReference type="PANTHER" id="PTHR16675:SF237">
    <property type="entry name" value="MHC CLASS I ANTIGEN TRANSCRIPT VARIANT 1-RELATED"/>
    <property type="match status" value="1"/>
</dbReference>
<dbReference type="InterPro" id="IPR011161">
    <property type="entry name" value="MHC_I-like_Ag-recog"/>
</dbReference>
<evidence type="ECO:0000256" key="1">
    <source>
        <dbReference type="ARBA" id="ARBA00023180"/>
    </source>
</evidence>
<protein>
    <recommendedName>
        <fullName evidence="2">MHC class I-like antigen recognition-like domain-containing protein</fullName>
    </recommendedName>
</protein>
<dbReference type="AlphaFoldDB" id="A0A5J5CC14"/>
<dbReference type="InterPro" id="IPR037055">
    <property type="entry name" value="MHC_I-like_Ag-recog_sf"/>
</dbReference>
<dbReference type="InterPro" id="IPR050208">
    <property type="entry name" value="MHC_class-I_related"/>
</dbReference>
<dbReference type="Gene3D" id="3.30.500.10">
    <property type="entry name" value="MHC class I-like antigen recognition-like"/>
    <property type="match status" value="1"/>
</dbReference>
<dbReference type="GO" id="GO:0005615">
    <property type="term" value="C:extracellular space"/>
    <property type="evidence" value="ECO:0007669"/>
    <property type="project" value="TreeGrafter"/>
</dbReference>
<dbReference type="Pfam" id="PF00129">
    <property type="entry name" value="MHC_I"/>
    <property type="match status" value="1"/>
</dbReference>
<reference evidence="3 4" key="1">
    <citation type="submission" date="2019-08" db="EMBL/GenBank/DDBJ databases">
        <title>A chromosome-level genome assembly, high-density linkage maps, and genome scans reveal the genomic architecture of hybrid incompatibilities underlying speciation via character displacement in darters (Percidae: Etheostominae).</title>
        <authorList>
            <person name="Moran R.L."/>
            <person name="Catchen J.M."/>
            <person name="Fuller R.C."/>
        </authorList>
    </citation>
    <scope>NUCLEOTIDE SEQUENCE [LARGE SCALE GENOMIC DNA]</scope>
    <source>
        <strain evidence="3">EspeVRDwgs_2016</strain>
        <tissue evidence="3">Muscle</tissue>
    </source>
</reference>
<dbReference type="EMBL" id="VOFY01001189">
    <property type="protein sequence ID" value="KAA8578066.1"/>
    <property type="molecule type" value="Genomic_DNA"/>
</dbReference>
<organism evidence="3 4">
    <name type="scientific">Etheostoma spectabile</name>
    <name type="common">orangethroat darter</name>
    <dbReference type="NCBI Taxonomy" id="54343"/>
    <lineage>
        <taxon>Eukaryota</taxon>
        <taxon>Metazoa</taxon>
        <taxon>Chordata</taxon>
        <taxon>Craniata</taxon>
        <taxon>Vertebrata</taxon>
        <taxon>Euteleostomi</taxon>
        <taxon>Actinopterygii</taxon>
        <taxon>Neopterygii</taxon>
        <taxon>Teleostei</taxon>
        <taxon>Neoteleostei</taxon>
        <taxon>Acanthomorphata</taxon>
        <taxon>Eupercaria</taxon>
        <taxon>Perciformes</taxon>
        <taxon>Percoidei</taxon>
        <taxon>Percidae</taxon>
        <taxon>Etheostomatinae</taxon>
        <taxon>Etheostoma</taxon>
    </lineage>
</organism>
<evidence type="ECO:0000313" key="4">
    <source>
        <dbReference type="Proteomes" id="UP000327493"/>
    </source>
</evidence>
<dbReference type="PANTHER" id="PTHR16675">
    <property type="entry name" value="MHC CLASS I-RELATED"/>
    <property type="match status" value="1"/>
</dbReference>
<evidence type="ECO:0000259" key="2">
    <source>
        <dbReference type="Pfam" id="PF00129"/>
    </source>
</evidence>
<gene>
    <name evidence="3" type="ORF">FQN60_017505</name>
</gene>
<dbReference type="GO" id="GO:0006955">
    <property type="term" value="P:immune response"/>
    <property type="evidence" value="ECO:0007669"/>
    <property type="project" value="TreeGrafter"/>
</dbReference>
<dbReference type="Proteomes" id="UP000327493">
    <property type="component" value="Unassembled WGS sequence"/>
</dbReference>
<name>A0A5J5CC14_9PERO</name>
<dbReference type="InterPro" id="IPR011162">
    <property type="entry name" value="MHC_I/II-like_Ag-recog"/>
</dbReference>
<keyword evidence="4" id="KW-1185">Reference proteome</keyword>